<dbReference type="SMR" id="A0A098LWQ5"/>
<dbReference type="EMBL" id="GBIC01000036">
    <property type="protein sequence ID" value="JAC94907.1"/>
    <property type="molecule type" value="mRNA"/>
</dbReference>
<accession>A0A098LWQ5</accession>
<evidence type="ECO:0000313" key="5">
    <source>
        <dbReference type="EMBL" id="JAC94907.1"/>
    </source>
</evidence>
<dbReference type="CDD" id="cd00206">
    <property type="entry name" value="TFP_snake_toxin"/>
    <property type="match status" value="1"/>
</dbReference>
<dbReference type="AlphaFoldDB" id="A0A098LWQ5"/>
<reference evidence="5" key="1">
    <citation type="journal article" date="2014" name="Toxicon">
        <title>Testing the Toxicofera: comparative transcriptomics casts doubt on the single, early evolution of the reptile venom system.</title>
        <authorList>
            <person name="Hargreaves A.D."/>
            <person name="Swain M.T."/>
            <person name="Logan D.W."/>
            <person name="Mulley J.F."/>
        </authorList>
    </citation>
    <scope>NUCLEOTIDE SEQUENCE</scope>
    <source>
        <tissue evidence="5">Salivary gland</tissue>
    </source>
</reference>
<evidence type="ECO:0000256" key="4">
    <source>
        <dbReference type="SAM" id="SignalP"/>
    </source>
</evidence>
<keyword evidence="4" id="KW-0732">Signal</keyword>
<organism evidence="5">
    <name type="scientific">Python regius</name>
    <name type="common">Ball python</name>
    <name type="synonym">Boa regia</name>
    <dbReference type="NCBI Taxonomy" id="51751"/>
    <lineage>
        <taxon>Eukaryota</taxon>
        <taxon>Metazoa</taxon>
        <taxon>Chordata</taxon>
        <taxon>Craniata</taxon>
        <taxon>Vertebrata</taxon>
        <taxon>Euteleostomi</taxon>
        <taxon>Lepidosauria</taxon>
        <taxon>Squamata</taxon>
        <taxon>Bifurcata</taxon>
        <taxon>Unidentata</taxon>
        <taxon>Episquamata</taxon>
        <taxon>Toxicofera</taxon>
        <taxon>Serpentes</taxon>
        <taxon>Henophidia</taxon>
        <taxon>Pythonidae</taxon>
        <taxon>Python</taxon>
    </lineage>
</organism>
<evidence type="ECO:0000256" key="2">
    <source>
        <dbReference type="ARBA" id="ARBA00022525"/>
    </source>
</evidence>
<dbReference type="GO" id="GO:0090729">
    <property type="term" value="F:toxin activity"/>
    <property type="evidence" value="ECO:0007669"/>
    <property type="project" value="InterPro"/>
</dbReference>
<feature type="signal peptide" evidence="4">
    <location>
        <begin position="1"/>
        <end position="21"/>
    </location>
</feature>
<dbReference type="Gene3D" id="2.10.60.10">
    <property type="entry name" value="CD59"/>
    <property type="match status" value="1"/>
</dbReference>
<keyword evidence="2" id="KW-0964">Secreted</keyword>
<name>A0A098LWQ5_PYTRG</name>
<protein>
    <submittedName>
        <fullName evidence="5">Three finger toxin</fullName>
    </submittedName>
</protein>
<dbReference type="GO" id="GO:0005576">
    <property type="term" value="C:extracellular region"/>
    <property type="evidence" value="ECO:0007669"/>
    <property type="project" value="UniProtKB-SubCell"/>
</dbReference>
<comment type="subcellular location">
    <subcellularLocation>
        <location evidence="1">Secreted</location>
    </subcellularLocation>
</comment>
<feature type="chain" id="PRO_5001937390" evidence="4">
    <location>
        <begin position="22"/>
        <end position="82"/>
    </location>
</feature>
<evidence type="ECO:0000256" key="1">
    <source>
        <dbReference type="ARBA" id="ARBA00004613"/>
    </source>
</evidence>
<dbReference type="InterPro" id="IPR003571">
    <property type="entry name" value="Snake_3FTx"/>
</dbReference>
<sequence>MKAWLLALVVVALVGTDPGHTLKCCTNLSCFPPVECAEGQDSCISVHVKGFERFRGCAQNCTYPEPFEKNCCCKTDKCNMLL</sequence>
<dbReference type="SUPFAM" id="SSF57302">
    <property type="entry name" value="Snake toxin-like"/>
    <property type="match status" value="1"/>
</dbReference>
<evidence type="ECO:0000256" key="3">
    <source>
        <dbReference type="ARBA" id="ARBA00023157"/>
    </source>
</evidence>
<keyword evidence="3" id="KW-1015">Disulfide bond</keyword>
<dbReference type="InterPro" id="IPR045860">
    <property type="entry name" value="Snake_toxin-like_sf"/>
</dbReference>
<proteinExistence type="evidence at transcript level"/>